<evidence type="ECO:0000256" key="2">
    <source>
        <dbReference type="ARBA" id="ARBA00023015"/>
    </source>
</evidence>
<keyword evidence="2 7" id="KW-0805">Transcription regulation</keyword>
<keyword evidence="5 7" id="KW-0539">Nucleus</keyword>
<feature type="compositionally biased region" description="Basic residues" evidence="8">
    <location>
        <begin position="257"/>
        <end position="272"/>
    </location>
</feature>
<evidence type="ECO:0000313" key="11">
    <source>
        <dbReference type="Proteomes" id="UP001516400"/>
    </source>
</evidence>
<dbReference type="InterPro" id="IPR040501">
    <property type="entry name" value="TFA2_Winged_2"/>
</dbReference>
<dbReference type="AlphaFoldDB" id="A0ABD2PAW0"/>
<accession>A0ABD2PAW0</accession>
<keyword evidence="3 7" id="KW-0238">DNA-binding</keyword>
<dbReference type="InterPro" id="IPR036390">
    <property type="entry name" value="WH_DNA-bd_sf"/>
</dbReference>
<evidence type="ECO:0000256" key="7">
    <source>
        <dbReference type="PIRNR" id="PIRNR016398"/>
    </source>
</evidence>
<dbReference type="Gene3D" id="1.10.10.10">
    <property type="entry name" value="Winged helix-like DNA-binding domain superfamily/Winged helix DNA-binding domain"/>
    <property type="match status" value="1"/>
</dbReference>
<organism evidence="10 11">
    <name type="scientific">Cryptolaemus montrouzieri</name>
    <dbReference type="NCBI Taxonomy" id="559131"/>
    <lineage>
        <taxon>Eukaryota</taxon>
        <taxon>Metazoa</taxon>
        <taxon>Ecdysozoa</taxon>
        <taxon>Arthropoda</taxon>
        <taxon>Hexapoda</taxon>
        <taxon>Insecta</taxon>
        <taxon>Pterygota</taxon>
        <taxon>Neoptera</taxon>
        <taxon>Endopterygota</taxon>
        <taxon>Coleoptera</taxon>
        <taxon>Polyphaga</taxon>
        <taxon>Cucujiformia</taxon>
        <taxon>Coccinelloidea</taxon>
        <taxon>Coccinellidae</taxon>
        <taxon>Scymninae</taxon>
        <taxon>Scymnini</taxon>
        <taxon>Cryptolaemus</taxon>
    </lineage>
</organism>
<dbReference type="PIRSF" id="PIRSF016398">
    <property type="entry name" value="TFIIE-beta"/>
    <property type="match status" value="1"/>
</dbReference>
<dbReference type="SUPFAM" id="SSF46785">
    <property type="entry name" value="Winged helix' DNA-binding domain"/>
    <property type="match status" value="1"/>
</dbReference>
<dbReference type="FunFam" id="1.10.10.10:FF:000177">
    <property type="entry name" value="Transcription initiation factor IIE subunit beta"/>
    <property type="match status" value="1"/>
</dbReference>
<dbReference type="CDD" id="cd07977">
    <property type="entry name" value="TFIIE_beta_winged_helix"/>
    <property type="match status" value="1"/>
</dbReference>
<dbReference type="Pfam" id="PF18121">
    <property type="entry name" value="TFA2_Winged_2"/>
    <property type="match status" value="1"/>
</dbReference>
<evidence type="ECO:0000256" key="6">
    <source>
        <dbReference type="ARBA" id="ARBA00025581"/>
    </source>
</evidence>
<keyword evidence="4 7" id="KW-0804">Transcription</keyword>
<dbReference type="Proteomes" id="UP001516400">
    <property type="component" value="Unassembled WGS sequence"/>
</dbReference>
<comment type="caution">
    <text evidence="10">The sequence shown here is derived from an EMBL/GenBank/DDBJ whole genome shotgun (WGS) entry which is preliminary data.</text>
</comment>
<dbReference type="PANTHER" id="PTHR12716">
    <property type="entry name" value="TRANSCRIPTION INITIATION FACTOR IIE, BETA SUBUNIT"/>
    <property type="match status" value="1"/>
</dbReference>
<keyword evidence="11" id="KW-1185">Reference proteome</keyword>
<comment type="subunit">
    <text evidence="7">Tetramer of two alpha and two beta chains.</text>
</comment>
<evidence type="ECO:0000256" key="3">
    <source>
        <dbReference type="ARBA" id="ARBA00023125"/>
    </source>
</evidence>
<sequence>MNFMFSKNKNGSSFIKRKRTLQKKAYSTPTVEKKKSESKQDVIKEEKKKSKPPSAPRMDINSYKTATGSSQYRFGVLAKIVKHMKTRHQEGETHALSLEEILDETNQLDVGNKVKQWLQTEALMNNPKIEATPDNKFIFKALYKLKDRKSLLKLLKQQDLKGLGGILLDDVQESLPHCEKALKILQNQNEIIFISRPVDKKKVLFYNDRTASMVIDEEFQKLWRSVAVDAMDDAKIEEYLDKQGIRSMQDNGPKKVAPLKRKKPSSRKKVFKKPRDNEHLADVLESYEDNTLTQKNTV</sequence>
<feature type="compositionally biased region" description="Basic and acidic residues" evidence="8">
    <location>
        <begin position="31"/>
        <end position="48"/>
    </location>
</feature>
<dbReference type="InterPro" id="IPR016656">
    <property type="entry name" value="TFIIE-bsu"/>
</dbReference>
<proteinExistence type="inferred from homology"/>
<evidence type="ECO:0000259" key="9">
    <source>
        <dbReference type="PROSITE" id="PS51351"/>
    </source>
</evidence>
<reference evidence="10 11" key="1">
    <citation type="journal article" date="2021" name="BMC Biol.">
        <title>Horizontally acquired antibacterial genes associated with adaptive radiation of ladybird beetles.</title>
        <authorList>
            <person name="Li H.S."/>
            <person name="Tang X.F."/>
            <person name="Huang Y.H."/>
            <person name="Xu Z.Y."/>
            <person name="Chen M.L."/>
            <person name="Du X.Y."/>
            <person name="Qiu B.Y."/>
            <person name="Chen P.T."/>
            <person name="Zhang W."/>
            <person name="Slipinski A."/>
            <person name="Escalona H.E."/>
            <person name="Waterhouse R.M."/>
            <person name="Zwick A."/>
            <person name="Pang H."/>
        </authorList>
    </citation>
    <scope>NUCLEOTIDE SEQUENCE [LARGE SCALE GENOMIC DNA]</scope>
    <source>
        <strain evidence="10">SYSU2018</strain>
    </source>
</reference>
<feature type="region of interest" description="Disordered" evidence="8">
    <location>
        <begin position="247"/>
        <end position="277"/>
    </location>
</feature>
<comment type="similarity">
    <text evidence="7">Belongs to the TFIIE beta subunit family.</text>
</comment>
<comment type="subcellular location">
    <subcellularLocation>
        <location evidence="1 7">Nucleus</location>
    </subcellularLocation>
</comment>
<evidence type="ECO:0000313" key="10">
    <source>
        <dbReference type="EMBL" id="KAL3288106.1"/>
    </source>
</evidence>
<evidence type="ECO:0000256" key="1">
    <source>
        <dbReference type="ARBA" id="ARBA00004123"/>
    </source>
</evidence>
<dbReference type="EMBL" id="JABFTP020000185">
    <property type="protein sequence ID" value="KAL3288106.1"/>
    <property type="molecule type" value="Genomic_DNA"/>
</dbReference>
<name>A0ABD2PAW0_9CUCU</name>
<evidence type="ECO:0000256" key="5">
    <source>
        <dbReference type="ARBA" id="ARBA00023242"/>
    </source>
</evidence>
<evidence type="ECO:0000256" key="4">
    <source>
        <dbReference type="ARBA" id="ARBA00023163"/>
    </source>
</evidence>
<dbReference type="GO" id="GO:0006367">
    <property type="term" value="P:transcription initiation at RNA polymerase II promoter"/>
    <property type="evidence" value="ECO:0007669"/>
    <property type="project" value="UniProtKB-UniRule"/>
</dbReference>
<dbReference type="InterPro" id="IPR003166">
    <property type="entry name" value="TFIIE_bsu_DNA-bd"/>
</dbReference>
<feature type="compositionally biased region" description="Polar residues" evidence="8">
    <location>
        <begin position="1"/>
        <end position="13"/>
    </location>
</feature>
<dbReference type="PROSITE" id="PS51351">
    <property type="entry name" value="TFIIE_BETA_C"/>
    <property type="match status" value="1"/>
</dbReference>
<feature type="region of interest" description="Disordered" evidence="8">
    <location>
        <begin position="1"/>
        <end position="62"/>
    </location>
</feature>
<dbReference type="InterPro" id="IPR036388">
    <property type="entry name" value="WH-like_DNA-bd_sf"/>
</dbReference>
<dbReference type="Pfam" id="PF02186">
    <property type="entry name" value="TFIIE_beta"/>
    <property type="match status" value="1"/>
</dbReference>
<comment type="function">
    <text evidence="6 7">Recruits TFIIH to the initiation complex and stimulates the RNA polymerase II C-terminal domain kinase and DNA-dependent ATPase activities of TFIIH. Both TFIIH and TFIIE are required for promoter clearance by RNA polymerase.</text>
</comment>
<dbReference type="GO" id="GO:0005673">
    <property type="term" value="C:transcription factor TFIIE complex"/>
    <property type="evidence" value="ECO:0007669"/>
    <property type="project" value="UniProtKB-UniRule"/>
</dbReference>
<protein>
    <recommendedName>
        <fullName evidence="7">Transcription initiation factor IIE subunit beta</fullName>
    </recommendedName>
</protein>
<dbReference type="GO" id="GO:0003677">
    <property type="term" value="F:DNA binding"/>
    <property type="evidence" value="ECO:0007669"/>
    <property type="project" value="UniProtKB-UniRule"/>
</dbReference>
<feature type="domain" description="TFIIE beta" evidence="9">
    <location>
        <begin position="65"/>
        <end position="146"/>
    </location>
</feature>
<gene>
    <name evidence="10" type="ORF">HHI36_002556</name>
</gene>
<evidence type="ECO:0000256" key="8">
    <source>
        <dbReference type="SAM" id="MobiDB-lite"/>
    </source>
</evidence>
<dbReference type="PANTHER" id="PTHR12716:SF8">
    <property type="entry name" value="TRANSCRIPTION INITIATION FACTOR IIE SUBUNIT BETA"/>
    <property type="match status" value="1"/>
</dbReference>